<comment type="caution">
    <text evidence="3">The sequence shown here is derived from an EMBL/GenBank/DDBJ whole genome shotgun (WGS) entry which is preliminary data.</text>
</comment>
<gene>
    <name evidence="3" type="ORF">BG015_004580</name>
</gene>
<evidence type="ECO:0000256" key="1">
    <source>
        <dbReference type="SAM" id="SignalP"/>
    </source>
</evidence>
<protein>
    <recommendedName>
        <fullName evidence="2">MD-2-related lipid-recognition domain-containing protein</fullName>
    </recommendedName>
</protein>
<keyword evidence="4" id="KW-1185">Reference proteome</keyword>
<evidence type="ECO:0000313" key="4">
    <source>
        <dbReference type="Proteomes" id="UP000748756"/>
    </source>
</evidence>
<feature type="chain" id="PRO_5040237702" description="MD-2-related lipid-recognition domain-containing protein" evidence="1">
    <location>
        <begin position="21"/>
        <end position="125"/>
    </location>
</feature>
<dbReference type="EMBL" id="JAAAUQ010002147">
    <property type="protein sequence ID" value="KAF9127176.1"/>
    <property type="molecule type" value="Genomic_DNA"/>
</dbReference>
<evidence type="ECO:0000313" key="3">
    <source>
        <dbReference type="EMBL" id="KAF9127176.1"/>
    </source>
</evidence>
<evidence type="ECO:0000259" key="2">
    <source>
        <dbReference type="Pfam" id="PF02221"/>
    </source>
</evidence>
<proteinExistence type="predicted"/>
<keyword evidence="1" id="KW-0732">Signal</keyword>
<organism evidence="3 4">
    <name type="scientific">Linnemannia schmuckeri</name>
    <dbReference type="NCBI Taxonomy" id="64567"/>
    <lineage>
        <taxon>Eukaryota</taxon>
        <taxon>Fungi</taxon>
        <taxon>Fungi incertae sedis</taxon>
        <taxon>Mucoromycota</taxon>
        <taxon>Mortierellomycotina</taxon>
        <taxon>Mortierellomycetes</taxon>
        <taxon>Mortierellales</taxon>
        <taxon>Mortierellaceae</taxon>
        <taxon>Linnemannia</taxon>
    </lineage>
</organism>
<dbReference type="AlphaFoldDB" id="A0A9P5RA92"/>
<dbReference type="OrthoDB" id="2440493at2759"/>
<reference evidence="3" key="1">
    <citation type="journal article" date="2020" name="Fungal Divers.">
        <title>Resolving the Mortierellaceae phylogeny through synthesis of multi-gene phylogenetics and phylogenomics.</title>
        <authorList>
            <person name="Vandepol N."/>
            <person name="Liber J."/>
            <person name="Desiro A."/>
            <person name="Na H."/>
            <person name="Kennedy M."/>
            <person name="Barry K."/>
            <person name="Grigoriev I.V."/>
            <person name="Miller A.N."/>
            <person name="O'Donnell K."/>
            <person name="Stajich J.E."/>
            <person name="Bonito G."/>
        </authorList>
    </citation>
    <scope>NUCLEOTIDE SEQUENCE</scope>
    <source>
        <strain evidence="3">NRRL 6426</strain>
    </source>
</reference>
<dbReference type="Proteomes" id="UP000748756">
    <property type="component" value="Unassembled WGS sequence"/>
</dbReference>
<name>A0A9P5RA92_9FUNG</name>
<feature type="signal peptide" evidence="1">
    <location>
        <begin position="1"/>
        <end position="20"/>
    </location>
</feature>
<dbReference type="InterPro" id="IPR003172">
    <property type="entry name" value="ML_dom"/>
</dbReference>
<accession>A0A9P5RA92</accession>
<feature type="domain" description="MD-2-related lipid-recognition" evidence="2">
    <location>
        <begin position="39"/>
        <end position="114"/>
    </location>
</feature>
<dbReference type="Pfam" id="PF02221">
    <property type="entry name" value="E1_DerP2_DerF2"/>
    <property type="match status" value="1"/>
</dbReference>
<sequence>MKFAVTIVTFASAVLSMVSAQGGTYTDMVNVAAVPQLVATSATLSPYPMCIKRDACLTLIGTLSDPIIEGARYQITGRYIGRLVYVDETEDWCAYVANSTTPCPIAAGPITLNLCRLVKVNIPPN</sequence>
<feature type="non-terminal residue" evidence="3">
    <location>
        <position position="125"/>
    </location>
</feature>